<keyword evidence="2" id="KW-1185">Reference proteome</keyword>
<dbReference type="Proteomes" id="UP001140817">
    <property type="component" value="Unassembled WGS sequence"/>
</dbReference>
<dbReference type="RefSeq" id="WP_257560939.1">
    <property type="nucleotide sequence ID" value="NZ_JANKBY010000558.1"/>
</dbReference>
<gene>
    <name evidence="1" type="ORF">NSA58_20350</name>
</gene>
<proteinExistence type="predicted"/>
<comment type="caution">
    <text evidence="1">The sequence shown here is derived from an EMBL/GenBank/DDBJ whole genome shotgun (WGS) entry which is preliminary data.</text>
</comment>
<evidence type="ECO:0000313" key="2">
    <source>
        <dbReference type="Proteomes" id="UP001140817"/>
    </source>
</evidence>
<reference evidence="1" key="1">
    <citation type="submission" date="2022-07" db="EMBL/GenBank/DDBJ databases">
        <title>Enhanced cultured diversity of the mouse gut microbiota enables custom-made synthetic communities.</title>
        <authorList>
            <person name="Afrizal A."/>
        </authorList>
    </citation>
    <scope>NUCLEOTIDE SEQUENCE</scope>
    <source>
        <strain evidence="1">DSM 29186</strain>
    </source>
</reference>
<name>A0A9X2MG35_9FIRM</name>
<dbReference type="EMBL" id="JANKBY010000558">
    <property type="protein sequence ID" value="MCR1825100.1"/>
    <property type="molecule type" value="Genomic_DNA"/>
</dbReference>
<protein>
    <submittedName>
        <fullName evidence="1">Uncharacterized protein</fullName>
    </submittedName>
</protein>
<evidence type="ECO:0000313" key="1">
    <source>
        <dbReference type="EMBL" id="MCR1825100.1"/>
    </source>
</evidence>
<dbReference type="AlphaFoldDB" id="A0A9X2MG35"/>
<organism evidence="1 2">
    <name type="scientific">Terrisporobacter muris</name>
    <dbReference type="NCBI Taxonomy" id="2963284"/>
    <lineage>
        <taxon>Bacteria</taxon>
        <taxon>Bacillati</taxon>
        <taxon>Bacillota</taxon>
        <taxon>Clostridia</taxon>
        <taxon>Peptostreptococcales</taxon>
        <taxon>Peptostreptococcaceae</taxon>
        <taxon>Terrisporobacter</taxon>
    </lineage>
</organism>
<accession>A0A9X2MG35</accession>
<sequence>MNFEKIKWGGLRLNKVEYILFDLEQFRNIVITKPNDEDIKILNNIFNCIGNCKENDGPRQLEKYLKEVLPSSKGERDVLIEIFEAIGIVESKKERPTRGRDTDFGYN</sequence>